<reference evidence="7" key="1">
    <citation type="submission" date="2019-06" db="EMBL/GenBank/DDBJ databases">
        <title>Gordonia isolated from sludge of a wastewater treatment plant.</title>
        <authorList>
            <person name="Tamura T."/>
            <person name="Aoyama K."/>
            <person name="Kang Y."/>
            <person name="Saito S."/>
            <person name="Akiyama N."/>
            <person name="Yazawa K."/>
            <person name="Gonoi T."/>
            <person name="Mikami Y."/>
        </authorList>
    </citation>
    <scope>NUCLEOTIDE SEQUENCE [LARGE SCALE GENOMIC DNA]</scope>
    <source>
        <strain evidence="7">NBRC 107697</strain>
    </source>
</reference>
<dbReference type="PROSITE" id="PS50977">
    <property type="entry name" value="HTH_TETR_2"/>
    <property type="match status" value="1"/>
</dbReference>
<organism evidence="6 7">
    <name type="scientific">Gordonia crocea</name>
    <dbReference type="NCBI Taxonomy" id="589162"/>
    <lineage>
        <taxon>Bacteria</taxon>
        <taxon>Bacillati</taxon>
        <taxon>Actinomycetota</taxon>
        <taxon>Actinomycetes</taxon>
        <taxon>Mycobacteriales</taxon>
        <taxon>Gordoniaceae</taxon>
        <taxon>Gordonia</taxon>
    </lineage>
</organism>
<dbReference type="Pfam" id="PF00440">
    <property type="entry name" value="TetR_N"/>
    <property type="match status" value="1"/>
</dbReference>
<dbReference type="SUPFAM" id="SSF46689">
    <property type="entry name" value="Homeodomain-like"/>
    <property type="match status" value="1"/>
</dbReference>
<dbReference type="RefSeq" id="WP_161928339.1">
    <property type="nucleotide sequence ID" value="NZ_BJOU01000017.1"/>
</dbReference>
<evidence type="ECO:0000256" key="1">
    <source>
        <dbReference type="ARBA" id="ARBA00023015"/>
    </source>
</evidence>
<dbReference type="EMBL" id="BJOU01000017">
    <property type="protein sequence ID" value="GED99011.1"/>
    <property type="molecule type" value="Genomic_DNA"/>
</dbReference>
<proteinExistence type="predicted"/>
<dbReference type="InterPro" id="IPR001647">
    <property type="entry name" value="HTH_TetR"/>
</dbReference>
<dbReference type="GO" id="GO:0003677">
    <property type="term" value="F:DNA binding"/>
    <property type="evidence" value="ECO:0007669"/>
    <property type="project" value="UniProtKB-UniRule"/>
</dbReference>
<dbReference type="PANTHER" id="PTHR47506:SF1">
    <property type="entry name" value="HTH-TYPE TRANSCRIPTIONAL REGULATOR YJDC"/>
    <property type="match status" value="1"/>
</dbReference>
<evidence type="ECO:0000256" key="4">
    <source>
        <dbReference type="PROSITE-ProRule" id="PRU00335"/>
    </source>
</evidence>
<evidence type="ECO:0000256" key="2">
    <source>
        <dbReference type="ARBA" id="ARBA00023125"/>
    </source>
</evidence>
<dbReference type="AlphaFoldDB" id="A0A7I9V1J2"/>
<accession>A0A7I9V1J2</accession>
<protein>
    <submittedName>
        <fullName evidence="6">Putative transcriptional regulator, TetR family protein</fullName>
    </submittedName>
</protein>
<sequence>MGRPAKHSTDDFLDAAVAIYSHLGARAVTLGAVAKSVGAANGSIYHRFPDRPALLRAMWERTAARFQSGYRENLGEPTITAAIESATWVVHWCRDHLDEARVLLAGARTFGADGATSGATGGSDSRLHADIRQIVDTLAPMTAAGPDQIAFALFDLPIAVVIRPLHEGRAPGAREAELVRDLVTVILRPRP</sequence>
<dbReference type="InterPro" id="IPR009057">
    <property type="entry name" value="Homeodomain-like_sf"/>
</dbReference>
<evidence type="ECO:0000256" key="3">
    <source>
        <dbReference type="ARBA" id="ARBA00023163"/>
    </source>
</evidence>
<feature type="domain" description="HTH tetR-type" evidence="5">
    <location>
        <begin position="6"/>
        <end position="66"/>
    </location>
</feature>
<keyword evidence="7" id="KW-1185">Reference proteome</keyword>
<comment type="caution">
    <text evidence="6">The sequence shown here is derived from an EMBL/GenBank/DDBJ whole genome shotgun (WGS) entry which is preliminary data.</text>
</comment>
<dbReference type="PANTHER" id="PTHR47506">
    <property type="entry name" value="TRANSCRIPTIONAL REGULATORY PROTEIN"/>
    <property type="match status" value="1"/>
</dbReference>
<name>A0A7I9V1J2_9ACTN</name>
<keyword evidence="3" id="KW-0804">Transcription</keyword>
<keyword evidence="2 4" id="KW-0238">DNA-binding</keyword>
<dbReference type="Gene3D" id="1.10.357.10">
    <property type="entry name" value="Tetracycline Repressor, domain 2"/>
    <property type="match status" value="1"/>
</dbReference>
<evidence type="ECO:0000259" key="5">
    <source>
        <dbReference type="PROSITE" id="PS50977"/>
    </source>
</evidence>
<keyword evidence="1" id="KW-0805">Transcription regulation</keyword>
<gene>
    <name evidence="6" type="ORF">nbrc107697_30500</name>
</gene>
<evidence type="ECO:0000313" key="7">
    <source>
        <dbReference type="Proteomes" id="UP000444980"/>
    </source>
</evidence>
<evidence type="ECO:0000313" key="6">
    <source>
        <dbReference type="EMBL" id="GED99011.1"/>
    </source>
</evidence>
<dbReference type="Proteomes" id="UP000444980">
    <property type="component" value="Unassembled WGS sequence"/>
</dbReference>
<feature type="DNA-binding region" description="H-T-H motif" evidence="4">
    <location>
        <begin position="29"/>
        <end position="48"/>
    </location>
</feature>
<dbReference type="OrthoDB" id="8701707at2"/>